<sequence>MCSYSSTACSSRYYGVASSAYGIIRPIGEGSFGVVMMARKLETGETVAIKRIPLKSDRRSEIEVIREMFALRNTDHENVVKLLDIISGGDTISLVMEYVESNLKLVIEDVRRPLNDSVVKFYLFQLLCGVAYLHSIGIMHRDLKPQNVMISAEGKLKITDFGQACLYFANDPNRTYEHQVASRWYRAPELLFGSTKYTPKVDLWSCGCILAELLNGAPLFAGRNDLEQIALVMAVLGSPNEQNWKGWSDLPDSRKIVFDSIEAVSDWSTVVPLASWECIDLLQHLLVYSDELRYSAADALSHRYLLDSIPSRAPYVPPPVSQQQSKRDTTVLEYDPNIDVSSQFYGIADL</sequence>
<dbReference type="AlphaFoldDB" id="A0A0M3IYR3"/>
<evidence type="ECO:0000256" key="11">
    <source>
        <dbReference type="ARBA" id="ARBA00047811"/>
    </source>
</evidence>
<gene>
    <name evidence="16" type="ORF">ASIM_LOCUS296</name>
</gene>
<evidence type="ECO:0000256" key="10">
    <source>
        <dbReference type="ARBA" id="ARBA00035723"/>
    </source>
</evidence>
<evidence type="ECO:0000256" key="3">
    <source>
        <dbReference type="ARBA" id="ARBA00022527"/>
    </source>
</evidence>
<dbReference type="GO" id="GO:0005524">
    <property type="term" value="F:ATP binding"/>
    <property type="evidence" value="ECO:0007669"/>
    <property type="project" value="UniProtKB-UniRule"/>
</dbReference>
<evidence type="ECO:0000313" key="16">
    <source>
        <dbReference type="EMBL" id="VDK17566.1"/>
    </source>
</evidence>
<comment type="catalytic activity">
    <reaction evidence="12">
        <text>L-seryl-[protein] + ATP = O-phospho-L-seryl-[protein] + ADP + H(+)</text>
        <dbReference type="Rhea" id="RHEA:17989"/>
        <dbReference type="Rhea" id="RHEA-COMP:9863"/>
        <dbReference type="Rhea" id="RHEA-COMP:11604"/>
        <dbReference type="ChEBI" id="CHEBI:15378"/>
        <dbReference type="ChEBI" id="CHEBI:29999"/>
        <dbReference type="ChEBI" id="CHEBI:30616"/>
        <dbReference type="ChEBI" id="CHEBI:83421"/>
        <dbReference type="ChEBI" id="CHEBI:456216"/>
        <dbReference type="EC" id="2.7.11.22"/>
    </reaction>
</comment>
<evidence type="ECO:0000259" key="15">
    <source>
        <dbReference type="PROSITE" id="PS50011"/>
    </source>
</evidence>
<evidence type="ECO:0000256" key="13">
    <source>
        <dbReference type="PROSITE-ProRule" id="PRU10141"/>
    </source>
</evidence>
<dbReference type="PROSITE" id="PS50011">
    <property type="entry name" value="PROTEIN_KINASE_DOM"/>
    <property type="match status" value="1"/>
</dbReference>
<dbReference type="Proteomes" id="UP000267096">
    <property type="component" value="Unassembled WGS sequence"/>
</dbReference>
<keyword evidence="4" id="KW-0808">Transferase</keyword>
<dbReference type="SUPFAM" id="SSF56112">
    <property type="entry name" value="Protein kinase-like (PK-like)"/>
    <property type="match status" value="1"/>
</dbReference>
<dbReference type="OrthoDB" id="63265at2759"/>
<feature type="domain" description="Protein kinase" evidence="15">
    <location>
        <begin position="21"/>
        <end position="305"/>
    </location>
</feature>
<evidence type="ECO:0000256" key="2">
    <source>
        <dbReference type="ARBA" id="ARBA00012425"/>
    </source>
</evidence>
<evidence type="ECO:0000256" key="6">
    <source>
        <dbReference type="ARBA" id="ARBA00022777"/>
    </source>
</evidence>
<dbReference type="SMART" id="SM00220">
    <property type="entry name" value="S_TKc"/>
    <property type="match status" value="1"/>
</dbReference>
<evidence type="ECO:0000256" key="8">
    <source>
        <dbReference type="ARBA" id="ARBA00035711"/>
    </source>
</evidence>
<evidence type="ECO:0000256" key="9">
    <source>
        <dbReference type="ARBA" id="ARBA00035720"/>
    </source>
</evidence>
<keyword evidence="5 13" id="KW-0547">Nucleotide-binding</keyword>
<keyword evidence="3 14" id="KW-0723">Serine/threonine-protein kinase</keyword>
<dbReference type="InterPro" id="IPR000719">
    <property type="entry name" value="Prot_kinase_dom"/>
</dbReference>
<dbReference type="WBParaSite" id="ASIM_0000039201-mRNA-1">
    <property type="protein sequence ID" value="ASIM_0000039201-mRNA-1"/>
    <property type="gene ID" value="ASIM_0000039201"/>
</dbReference>
<dbReference type="InterPro" id="IPR011009">
    <property type="entry name" value="Kinase-like_dom_sf"/>
</dbReference>
<keyword evidence="6" id="KW-0418">Kinase</keyword>
<accession>A0A0M3IYR3</accession>
<dbReference type="GO" id="GO:0004693">
    <property type="term" value="F:cyclin-dependent protein serine/threonine kinase activity"/>
    <property type="evidence" value="ECO:0007669"/>
    <property type="project" value="UniProtKB-EC"/>
</dbReference>
<name>A0A0M3IYR3_ANISI</name>
<evidence type="ECO:0000313" key="18">
    <source>
        <dbReference type="WBParaSite" id="ASIM_0000039201-mRNA-1"/>
    </source>
</evidence>
<evidence type="ECO:0000256" key="5">
    <source>
        <dbReference type="ARBA" id="ARBA00022741"/>
    </source>
</evidence>
<dbReference type="EC" id="2.7.11.22" evidence="2"/>
<dbReference type="Pfam" id="PF00069">
    <property type="entry name" value="Pkinase"/>
    <property type="match status" value="1"/>
</dbReference>
<evidence type="ECO:0000256" key="1">
    <source>
        <dbReference type="ARBA" id="ARBA00006485"/>
    </source>
</evidence>
<feature type="binding site" evidence="13">
    <location>
        <position position="55"/>
    </location>
    <ligand>
        <name>ATP</name>
        <dbReference type="ChEBI" id="CHEBI:30616"/>
    </ligand>
</feature>
<dbReference type="PROSITE" id="PS00108">
    <property type="entry name" value="PROTEIN_KINASE_ST"/>
    <property type="match status" value="1"/>
</dbReference>
<comment type="catalytic activity">
    <reaction evidence="11">
        <text>L-threonyl-[protein] + ATP = O-phospho-L-threonyl-[protein] + ADP + H(+)</text>
        <dbReference type="Rhea" id="RHEA:46608"/>
        <dbReference type="Rhea" id="RHEA-COMP:11060"/>
        <dbReference type="Rhea" id="RHEA-COMP:11605"/>
        <dbReference type="ChEBI" id="CHEBI:15378"/>
        <dbReference type="ChEBI" id="CHEBI:30013"/>
        <dbReference type="ChEBI" id="CHEBI:30616"/>
        <dbReference type="ChEBI" id="CHEBI:61977"/>
        <dbReference type="ChEBI" id="CHEBI:456216"/>
        <dbReference type="EC" id="2.7.11.22"/>
    </reaction>
</comment>
<reference evidence="18" key="1">
    <citation type="submission" date="2017-02" db="UniProtKB">
        <authorList>
            <consortium name="WormBaseParasite"/>
        </authorList>
    </citation>
    <scope>IDENTIFICATION</scope>
</reference>
<dbReference type="InterPro" id="IPR017441">
    <property type="entry name" value="Protein_kinase_ATP_BS"/>
</dbReference>
<dbReference type="GO" id="GO:0005634">
    <property type="term" value="C:nucleus"/>
    <property type="evidence" value="ECO:0007669"/>
    <property type="project" value="TreeGrafter"/>
</dbReference>
<keyword evidence="17" id="KW-1185">Reference proteome</keyword>
<dbReference type="EMBL" id="UYRR01000146">
    <property type="protein sequence ID" value="VDK17566.1"/>
    <property type="molecule type" value="Genomic_DNA"/>
</dbReference>
<dbReference type="PROSITE" id="PS00107">
    <property type="entry name" value="PROTEIN_KINASE_ATP"/>
    <property type="match status" value="1"/>
</dbReference>
<evidence type="ECO:0000256" key="14">
    <source>
        <dbReference type="RuleBase" id="RU000304"/>
    </source>
</evidence>
<reference evidence="16 17" key="2">
    <citation type="submission" date="2018-11" db="EMBL/GenBank/DDBJ databases">
        <authorList>
            <consortium name="Pathogen Informatics"/>
        </authorList>
    </citation>
    <scope>NUCLEOTIDE SEQUENCE [LARGE SCALE GENOMIC DNA]</scope>
</reference>
<organism evidence="18">
    <name type="scientific">Anisakis simplex</name>
    <name type="common">Herring worm</name>
    <dbReference type="NCBI Taxonomy" id="6269"/>
    <lineage>
        <taxon>Eukaryota</taxon>
        <taxon>Metazoa</taxon>
        <taxon>Ecdysozoa</taxon>
        <taxon>Nematoda</taxon>
        <taxon>Chromadorea</taxon>
        <taxon>Rhabditida</taxon>
        <taxon>Spirurina</taxon>
        <taxon>Ascaridomorpha</taxon>
        <taxon>Ascaridoidea</taxon>
        <taxon>Anisakidae</taxon>
        <taxon>Anisakis</taxon>
        <taxon>Anisakis simplex complex</taxon>
    </lineage>
</organism>
<keyword evidence="7 13" id="KW-0067">ATP-binding</keyword>
<comment type="similarity">
    <text evidence="1">Belongs to the protein kinase superfamily. CMGC Ser/Thr protein kinase family. CDC2/CDKX subfamily.</text>
</comment>
<dbReference type="PANTHER" id="PTHR24056:SF171">
    <property type="entry name" value="CYCLIN-DEPENDENT KINASE 20"/>
    <property type="match status" value="1"/>
</dbReference>
<dbReference type="InterPro" id="IPR050108">
    <property type="entry name" value="CDK"/>
</dbReference>
<evidence type="ECO:0000256" key="12">
    <source>
        <dbReference type="ARBA" id="ARBA00048367"/>
    </source>
</evidence>
<dbReference type="PANTHER" id="PTHR24056">
    <property type="entry name" value="CELL DIVISION PROTEIN KINASE"/>
    <property type="match status" value="1"/>
</dbReference>
<dbReference type="Gene3D" id="1.10.510.10">
    <property type="entry name" value="Transferase(Phosphotransferase) domain 1"/>
    <property type="match status" value="1"/>
</dbReference>
<evidence type="ECO:0000256" key="4">
    <source>
        <dbReference type="ARBA" id="ARBA00022679"/>
    </source>
</evidence>
<proteinExistence type="inferred from homology"/>
<protein>
    <recommendedName>
        <fullName evidence="8">Cyclin-dependent kinase 20</fullName>
        <ecNumber evidence="2">2.7.11.22</ecNumber>
    </recommendedName>
    <alternativeName>
        <fullName evidence="9">Cell cycle-related kinase</fullName>
    </alternativeName>
    <alternativeName>
        <fullName evidence="10">Cell division protein kinase 20</fullName>
    </alternativeName>
</protein>
<dbReference type="Gene3D" id="3.30.200.20">
    <property type="entry name" value="Phosphorylase Kinase, domain 1"/>
    <property type="match status" value="1"/>
</dbReference>
<dbReference type="FunFam" id="1.10.510.10:FF:000624">
    <property type="entry name" value="Mitogen-activated protein kinase"/>
    <property type="match status" value="1"/>
</dbReference>
<evidence type="ECO:0000256" key="7">
    <source>
        <dbReference type="ARBA" id="ARBA00022840"/>
    </source>
</evidence>
<dbReference type="InterPro" id="IPR008271">
    <property type="entry name" value="Ser/Thr_kinase_AS"/>
</dbReference>
<evidence type="ECO:0000313" key="17">
    <source>
        <dbReference type="Proteomes" id="UP000267096"/>
    </source>
</evidence>